<feature type="domain" description="NERD" evidence="1">
    <location>
        <begin position="1"/>
        <end position="17"/>
    </location>
</feature>
<protein>
    <recommendedName>
        <fullName evidence="1">NERD domain-containing protein</fullName>
    </recommendedName>
</protein>
<dbReference type="AlphaFoldDB" id="A0A0A9FK29"/>
<name>A0A0A9FK29_ARUDO</name>
<dbReference type="InterPro" id="IPR011528">
    <property type="entry name" value="NERD"/>
</dbReference>
<accession>A0A0A9FK29</accession>
<sequence length="17" mass="2063">MQHLMTQQLGLFFLARK</sequence>
<proteinExistence type="predicted"/>
<dbReference type="PROSITE" id="PS50965">
    <property type="entry name" value="NERD"/>
    <property type="match status" value="1"/>
</dbReference>
<dbReference type="EMBL" id="GBRH01185224">
    <property type="protein sequence ID" value="JAE12672.1"/>
    <property type="molecule type" value="Transcribed_RNA"/>
</dbReference>
<reference evidence="2" key="2">
    <citation type="journal article" date="2015" name="Data Brief">
        <title>Shoot transcriptome of the giant reed, Arundo donax.</title>
        <authorList>
            <person name="Barrero R.A."/>
            <person name="Guerrero F.D."/>
            <person name="Moolhuijzen P."/>
            <person name="Goolsby J.A."/>
            <person name="Tidwell J."/>
            <person name="Bellgard S.E."/>
            <person name="Bellgard M.I."/>
        </authorList>
    </citation>
    <scope>NUCLEOTIDE SEQUENCE</scope>
    <source>
        <tissue evidence="2">Shoot tissue taken approximately 20 cm above the soil surface</tissue>
    </source>
</reference>
<evidence type="ECO:0000313" key="2">
    <source>
        <dbReference type="EMBL" id="JAE12672.1"/>
    </source>
</evidence>
<evidence type="ECO:0000259" key="1">
    <source>
        <dbReference type="PROSITE" id="PS50965"/>
    </source>
</evidence>
<organism evidence="2">
    <name type="scientific">Arundo donax</name>
    <name type="common">Giant reed</name>
    <name type="synonym">Donax arundinaceus</name>
    <dbReference type="NCBI Taxonomy" id="35708"/>
    <lineage>
        <taxon>Eukaryota</taxon>
        <taxon>Viridiplantae</taxon>
        <taxon>Streptophyta</taxon>
        <taxon>Embryophyta</taxon>
        <taxon>Tracheophyta</taxon>
        <taxon>Spermatophyta</taxon>
        <taxon>Magnoliopsida</taxon>
        <taxon>Liliopsida</taxon>
        <taxon>Poales</taxon>
        <taxon>Poaceae</taxon>
        <taxon>PACMAD clade</taxon>
        <taxon>Arundinoideae</taxon>
        <taxon>Arundineae</taxon>
        <taxon>Arundo</taxon>
    </lineage>
</organism>
<reference evidence="2" key="1">
    <citation type="submission" date="2014-09" db="EMBL/GenBank/DDBJ databases">
        <authorList>
            <person name="Magalhaes I.L.F."/>
            <person name="Oliveira U."/>
            <person name="Santos F.R."/>
            <person name="Vidigal T.H.D.A."/>
            <person name="Brescovit A.D."/>
            <person name="Santos A.J."/>
        </authorList>
    </citation>
    <scope>NUCLEOTIDE SEQUENCE</scope>
    <source>
        <tissue evidence="2">Shoot tissue taken approximately 20 cm above the soil surface</tissue>
    </source>
</reference>